<reference evidence="2" key="1">
    <citation type="journal article" date="2019" name="Sci. Rep.">
        <title>Draft genome of Tanacetum cinerariifolium, the natural source of mosquito coil.</title>
        <authorList>
            <person name="Yamashiro T."/>
            <person name="Shiraishi A."/>
            <person name="Satake H."/>
            <person name="Nakayama K."/>
        </authorList>
    </citation>
    <scope>NUCLEOTIDE SEQUENCE</scope>
</reference>
<evidence type="ECO:0000256" key="1">
    <source>
        <dbReference type="SAM" id="MobiDB-lite"/>
    </source>
</evidence>
<sequence>QWACQGTALAGFAPCAGSAPAAGRGRPTCCAQSSGYQDPHRPRRP</sequence>
<feature type="non-terminal residue" evidence="2">
    <location>
        <position position="1"/>
    </location>
</feature>
<proteinExistence type="predicted"/>
<gene>
    <name evidence="2" type="ORF">Tci_928945</name>
</gene>
<name>A0A699XGK0_TANCI</name>
<comment type="caution">
    <text evidence="2">The sequence shown here is derived from an EMBL/GenBank/DDBJ whole genome shotgun (WGS) entry which is preliminary data.</text>
</comment>
<feature type="region of interest" description="Disordered" evidence="1">
    <location>
        <begin position="18"/>
        <end position="45"/>
    </location>
</feature>
<accession>A0A699XGK0</accession>
<feature type="compositionally biased region" description="Low complexity" evidence="1">
    <location>
        <begin position="18"/>
        <end position="27"/>
    </location>
</feature>
<evidence type="ECO:0000313" key="2">
    <source>
        <dbReference type="EMBL" id="GFD56976.1"/>
    </source>
</evidence>
<organism evidence="2">
    <name type="scientific">Tanacetum cinerariifolium</name>
    <name type="common">Dalmatian daisy</name>
    <name type="synonym">Chrysanthemum cinerariifolium</name>
    <dbReference type="NCBI Taxonomy" id="118510"/>
    <lineage>
        <taxon>Eukaryota</taxon>
        <taxon>Viridiplantae</taxon>
        <taxon>Streptophyta</taxon>
        <taxon>Embryophyta</taxon>
        <taxon>Tracheophyta</taxon>
        <taxon>Spermatophyta</taxon>
        <taxon>Magnoliopsida</taxon>
        <taxon>eudicotyledons</taxon>
        <taxon>Gunneridae</taxon>
        <taxon>Pentapetalae</taxon>
        <taxon>asterids</taxon>
        <taxon>campanulids</taxon>
        <taxon>Asterales</taxon>
        <taxon>Asteraceae</taxon>
        <taxon>Asteroideae</taxon>
        <taxon>Anthemideae</taxon>
        <taxon>Anthemidinae</taxon>
        <taxon>Tanacetum</taxon>
    </lineage>
</organism>
<dbReference type="EMBL" id="BKCJ011835500">
    <property type="protein sequence ID" value="GFD56976.1"/>
    <property type="molecule type" value="Genomic_DNA"/>
</dbReference>
<protein>
    <submittedName>
        <fullName evidence="2">Uncharacterized protein</fullName>
    </submittedName>
</protein>
<dbReference type="AlphaFoldDB" id="A0A699XGK0"/>